<evidence type="ECO:0000313" key="4">
    <source>
        <dbReference type="Proteomes" id="UP000199592"/>
    </source>
</evidence>
<proteinExistence type="predicted"/>
<keyword evidence="2" id="KW-0342">GTP-binding</keyword>
<dbReference type="AlphaFoldDB" id="A0A1H2QVB8"/>
<dbReference type="RefSeq" id="WP_090294303.1">
    <property type="nucleotide sequence ID" value="NZ_FNKI01000002.1"/>
</dbReference>
<evidence type="ECO:0000256" key="1">
    <source>
        <dbReference type="ARBA" id="ARBA00022741"/>
    </source>
</evidence>
<sequence length="117" mass="13355">MISDTIDIKANLTLYPTEQGGRKTGIKTNYRPNHVFEYKENSSDSVTTYIGQVEFEKELILPSETEIVKVRFLKHQNIADLIEKGRIWCIHEGPNKIGEAEITEILTKKTNGNNGYK</sequence>
<gene>
    <name evidence="3" type="ORF">SAMN04487892_0378</name>
</gene>
<dbReference type="GO" id="GO:0005525">
    <property type="term" value="F:GTP binding"/>
    <property type="evidence" value="ECO:0007669"/>
    <property type="project" value="UniProtKB-KW"/>
</dbReference>
<name>A0A1H2QVB8_9FLAO</name>
<protein>
    <submittedName>
        <fullName evidence="3">Uncharacterized protein</fullName>
    </submittedName>
</protein>
<accession>A0A1H2QVB8</accession>
<keyword evidence="4" id="KW-1185">Reference proteome</keyword>
<dbReference type="InterPro" id="IPR009001">
    <property type="entry name" value="Transl_elong_EF1A/Init_IF2_C"/>
</dbReference>
<reference evidence="4" key="1">
    <citation type="submission" date="2016-10" db="EMBL/GenBank/DDBJ databases">
        <authorList>
            <person name="Varghese N."/>
            <person name="Submissions S."/>
        </authorList>
    </citation>
    <scope>NUCLEOTIDE SEQUENCE [LARGE SCALE GENOMIC DNA]</scope>
    <source>
        <strain evidence="4">DSM 25030</strain>
    </source>
</reference>
<dbReference type="STRING" id="1073328.SAMN05216294_1726"/>
<dbReference type="SUPFAM" id="SSF50465">
    <property type="entry name" value="EF-Tu/eEF-1alpha/eIF2-gamma C-terminal domain"/>
    <property type="match status" value="1"/>
</dbReference>
<evidence type="ECO:0000256" key="2">
    <source>
        <dbReference type="ARBA" id="ARBA00023134"/>
    </source>
</evidence>
<evidence type="ECO:0000313" key="3">
    <source>
        <dbReference type="EMBL" id="SDW11065.1"/>
    </source>
</evidence>
<dbReference type="Gene3D" id="2.40.30.10">
    <property type="entry name" value="Translation factors"/>
    <property type="match status" value="1"/>
</dbReference>
<organism evidence="3 4">
    <name type="scientific">Flagellimonas zhangzhouensis</name>
    <dbReference type="NCBI Taxonomy" id="1073328"/>
    <lineage>
        <taxon>Bacteria</taxon>
        <taxon>Pseudomonadati</taxon>
        <taxon>Bacteroidota</taxon>
        <taxon>Flavobacteriia</taxon>
        <taxon>Flavobacteriales</taxon>
        <taxon>Flavobacteriaceae</taxon>
        <taxon>Flagellimonas</taxon>
    </lineage>
</organism>
<dbReference type="EMBL" id="FNMY01000001">
    <property type="protein sequence ID" value="SDW11065.1"/>
    <property type="molecule type" value="Genomic_DNA"/>
</dbReference>
<dbReference type="Proteomes" id="UP000199592">
    <property type="component" value="Unassembled WGS sequence"/>
</dbReference>
<keyword evidence="1" id="KW-0547">Nucleotide-binding</keyword>